<accession>A0A1H9VQR8</accession>
<evidence type="ECO:0000313" key="1">
    <source>
        <dbReference type="EMBL" id="SES24116.1"/>
    </source>
</evidence>
<dbReference type="EMBL" id="FOGS01000010">
    <property type="protein sequence ID" value="SES24116.1"/>
    <property type="molecule type" value="Genomic_DNA"/>
</dbReference>
<dbReference type="AlphaFoldDB" id="A0A1H9VQR8"/>
<keyword evidence="2" id="KW-1185">Reference proteome</keyword>
<dbReference type="Pfam" id="PF07277">
    <property type="entry name" value="SapC"/>
    <property type="match status" value="1"/>
</dbReference>
<proteinExistence type="predicted"/>
<organism evidence="1 2">
    <name type="scientific">Vreelandella subterranea</name>
    <dbReference type="NCBI Taxonomy" id="416874"/>
    <lineage>
        <taxon>Bacteria</taxon>
        <taxon>Pseudomonadati</taxon>
        <taxon>Pseudomonadota</taxon>
        <taxon>Gammaproteobacteria</taxon>
        <taxon>Oceanospirillales</taxon>
        <taxon>Halomonadaceae</taxon>
        <taxon>Vreelandella</taxon>
    </lineage>
</organism>
<name>A0A1H9VQR8_9GAMM</name>
<protein>
    <submittedName>
        <fullName evidence="1">SapC protein</fullName>
    </submittedName>
</protein>
<dbReference type="RefSeq" id="WP_175474749.1">
    <property type="nucleotide sequence ID" value="NZ_FOGS01000010.1"/>
</dbReference>
<gene>
    <name evidence="1" type="ORF">SAMN04487958_110103</name>
</gene>
<dbReference type="Proteomes" id="UP000198505">
    <property type="component" value="Unassembled WGS sequence"/>
</dbReference>
<sequence>MDFRIVTSIDFKNHSWHEPDNFEFASCWHLIPLYGPEAQAASVDMPLAITQGRFGWKLVAVCGLRPHQNAFVQQGAWTANYQPVFLTHYPFAAGEDVDGKAGLVFDVDSGLLDEKNGGFPFFSPSHDLVGKSANRLEDVRPYIALREETRKLLSILADAGAVRPWPADLQHQFGIAIPELYILDIETVKRLDKTTPLVGRNAEPLATFLRQSLNQVPQLADRASC</sequence>
<dbReference type="STRING" id="416874.SAMN04487958_110103"/>
<reference evidence="2" key="1">
    <citation type="submission" date="2016-10" db="EMBL/GenBank/DDBJ databases">
        <authorList>
            <person name="Varghese N."/>
            <person name="Submissions S."/>
        </authorList>
    </citation>
    <scope>NUCLEOTIDE SEQUENCE [LARGE SCALE GENOMIC DNA]</scope>
    <source>
        <strain evidence="2">CGMCC 1.6495</strain>
    </source>
</reference>
<evidence type="ECO:0000313" key="2">
    <source>
        <dbReference type="Proteomes" id="UP000198505"/>
    </source>
</evidence>
<dbReference type="InterPro" id="IPR010836">
    <property type="entry name" value="SapC"/>
</dbReference>